<comment type="caution">
    <text evidence="3">The sequence shown here is derived from an EMBL/GenBank/DDBJ whole genome shotgun (WGS) entry which is preliminary data.</text>
</comment>
<evidence type="ECO:0000259" key="2">
    <source>
        <dbReference type="Pfam" id="PF01970"/>
    </source>
</evidence>
<gene>
    <name evidence="3" type="ORF">H9894_01540</name>
</gene>
<feature type="transmembrane region" description="Helical" evidence="1">
    <location>
        <begin position="135"/>
        <end position="155"/>
    </location>
</feature>
<accession>A0A9D1PW46</accession>
<feature type="transmembrane region" description="Helical" evidence="1">
    <location>
        <begin position="388"/>
        <end position="405"/>
    </location>
</feature>
<feature type="domain" description="DUF112" evidence="2">
    <location>
        <begin position="18"/>
        <end position="437"/>
    </location>
</feature>
<feature type="transmembrane region" description="Helical" evidence="1">
    <location>
        <begin position="106"/>
        <end position="129"/>
    </location>
</feature>
<feature type="transmembrane region" description="Helical" evidence="1">
    <location>
        <begin position="167"/>
        <end position="186"/>
    </location>
</feature>
<evidence type="ECO:0000313" key="3">
    <source>
        <dbReference type="EMBL" id="HIV99863.1"/>
    </source>
</evidence>
<sequence>MDMIIAAFVEVLSPVALCMNLMGVMIGMIIGALPGLGSVVAISICLPFTFGMQPLQAMALLLGVYCGSNCGGSIAAVLINTPGTPQAAATSIDGYPMARMGKGGEAIGWALASSIFGGLFSCVILVFAAPTVASFALHFGPLETFGLILMGLTCISSVSGKNQLKGLIAGILGLLLACVGMSPFTPDARLTFGLYALDGGMDTVAIIVGVFAISEVIDRSERIFHEKTGSVLSIRSLRMPSLGMYRIRMWNLVKSSIIGTIVGILPGTGATTAAFVAYGEAQRSSPRRDKFGTGEPDSIIAAESANNAVTGGALVPSLALGIPGDPVTAIMLATFILHGITPGVRLMVDNPGVVYGIFVALAVANVLMWPCCHATTKIFNYLLKTPEPILMGLIAVLCVLGSYGARGNVNDVAVTVGAGVFAYMLRRCGFPMPPIVIGLVLGQQFEMSIGQMILYKGDMPWLDYILNSPIATCLLIVTAFIVCVPMIRRLLAARTGAAARQGQQDS</sequence>
<feature type="transmembrane region" description="Helical" evidence="1">
    <location>
        <begin position="192"/>
        <end position="213"/>
    </location>
</feature>
<dbReference type="EMBL" id="DXHV01000018">
    <property type="protein sequence ID" value="HIV99863.1"/>
    <property type="molecule type" value="Genomic_DNA"/>
</dbReference>
<feature type="transmembrane region" description="Helical" evidence="1">
    <location>
        <begin position="353"/>
        <end position="376"/>
    </location>
</feature>
<proteinExistence type="predicted"/>
<dbReference type="InterPro" id="IPR002823">
    <property type="entry name" value="DUF112_TM"/>
</dbReference>
<keyword evidence="1" id="KW-0472">Membrane</keyword>
<dbReference type="Pfam" id="PF01970">
    <property type="entry name" value="TctA"/>
    <property type="match status" value="1"/>
</dbReference>
<feature type="transmembrane region" description="Helical" evidence="1">
    <location>
        <begin position="28"/>
        <end position="50"/>
    </location>
</feature>
<protein>
    <submittedName>
        <fullName evidence="3">Tripartite tricarboxylate transporter permease</fullName>
    </submittedName>
</protein>
<dbReference type="PANTHER" id="PTHR35342:SF5">
    <property type="entry name" value="TRICARBOXYLIC TRANSPORT PROTEIN"/>
    <property type="match status" value="1"/>
</dbReference>
<name>A0A9D1PW46_9BACT</name>
<feature type="transmembrane region" description="Helical" evidence="1">
    <location>
        <begin position="256"/>
        <end position="278"/>
    </location>
</feature>
<dbReference type="Proteomes" id="UP000886752">
    <property type="component" value="Unassembled WGS sequence"/>
</dbReference>
<evidence type="ECO:0000256" key="1">
    <source>
        <dbReference type="SAM" id="Phobius"/>
    </source>
</evidence>
<reference evidence="3" key="1">
    <citation type="journal article" date="2021" name="PeerJ">
        <title>Extensive microbial diversity within the chicken gut microbiome revealed by metagenomics and culture.</title>
        <authorList>
            <person name="Gilroy R."/>
            <person name="Ravi A."/>
            <person name="Getino M."/>
            <person name="Pursley I."/>
            <person name="Horton D.L."/>
            <person name="Alikhan N.F."/>
            <person name="Baker D."/>
            <person name="Gharbi K."/>
            <person name="Hall N."/>
            <person name="Watson M."/>
            <person name="Adriaenssens E.M."/>
            <person name="Foster-Nyarko E."/>
            <person name="Jarju S."/>
            <person name="Secka A."/>
            <person name="Antonio M."/>
            <person name="Oren A."/>
            <person name="Chaudhuri R.R."/>
            <person name="La Ragione R."/>
            <person name="Hildebrand F."/>
            <person name="Pallen M.J."/>
        </authorList>
    </citation>
    <scope>NUCLEOTIDE SEQUENCE</scope>
    <source>
        <strain evidence="3">ChiHecec2B26-446</strain>
    </source>
</reference>
<evidence type="ECO:0000313" key="4">
    <source>
        <dbReference type="Proteomes" id="UP000886752"/>
    </source>
</evidence>
<dbReference type="PANTHER" id="PTHR35342">
    <property type="entry name" value="TRICARBOXYLIC TRANSPORT PROTEIN"/>
    <property type="match status" value="1"/>
</dbReference>
<keyword evidence="1" id="KW-0812">Transmembrane</keyword>
<keyword evidence="1" id="KW-1133">Transmembrane helix</keyword>
<feature type="transmembrane region" description="Helical" evidence="1">
    <location>
        <begin position="464"/>
        <end position="484"/>
    </location>
</feature>
<dbReference type="AlphaFoldDB" id="A0A9D1PW46"/>
<reference evidence="3" key="2">
    <citation type="submission" date="2021-04" db="EMBL/GenBank/DDBJ databases">
        <authorList>
            <person name="Gilroy R."/>
        </authorList>
    </citation>
    <scope>NUCLEOTIDE SEQUENCE</scope>
    <source>
        <strain evidence="3">ChiHecec2B26-446</strain>
    </source>
</reference>
<organism evidence="3 4">
    <name type="scientific">Candidatus Desulfovibrio intestinipullorum</name>
    <dbReference type="NCBI Taxonomy" id="2838536"/>
    <lineage>
        <taxon>Bacteria</taxon>
        <taxon>Pseudomonadati</taxon>
        <taxon>Thermodesulfobacteriota</taxon>
        <taxon>Desulfovibrionia</taxon>
        <taxon>Desulfovibrionales</taxon>
        <taxon>Desulfovibrionaceae</taxon>
        <taxon>Desulfovibrio</taxon>
    </lineage>
</organism>